<evidence type="ECO:0000259" key="1">
    <source>
        <dbReference type="Pfam" id="PF13952"/>
    </source>
</evidence>
<dbReference type="Pfam" id="PF13952">
    <property type="entry name" value="DUF4216"/>
    <property type="match status" value="1"/>
</dbReference>
<dbReference type="PANTHER" id="PTHR48258:SF3">
    <property type="entry name" value="FK506-BINDING PROTEIN 4-LIKE ISOFORM X1"/>
    <property type="match status" value="1"/>
</dbReference>
<dbReference type="EMBL" id="VIEB01000692">
    <property type="protein sequence ID" value="TQD83128.1"/>
    <property type="molecule type" value="Genomic_DNA"/>
</dbReference>
<keyword evidence="3" id="KW-1185">Reference proteome</keyword>
<gene>
    <name evidence="2" type="ORF">C1H46_031316</name>
</gene>
<feature type="domain" description="DUF4216" evidence="1">
    <location>
        <begin position="70"/>
        <end position="135"/>
    </location>
</feature>
<dbReference type="AlphaFoldDB" id="A0A540L9G5"/>
<evidence type="ECO:0000313" key="3">
    <source>
        <dbReference type="Proteomes" id="UP000315295"/>
    </source>
</evidence>
<dbReference type="PANTHER" id="PTHR48258">
    <property type="entry name" value="DUF4218 DOMAIN-CONTAINING PROTEIN-RELATED"/>
    <property type="match status" value="1"/>
</dbReference>
<evidence type="ECO:0000313" key="2">
    <source>
        <dbReference type="EMBL" id="TQD83128.1"/>
    </source>
</evidence>
<protein>
    <recommendedName>
        <fullName evidence="1">DUF4216 domain-containing protein</fullName>
    </recommendedName>
</protein>
<reference evidence="2 3" key="1">
    <citation type="journal article" date="2019" name="G3 (Bethesda)">
        <title>Sequencing of a Wild Apple (Malus baccata) Genome Unravels the Differences Between Cultivated and Wild Apple Species Regarding Disease Resistance and Cold Tolerance.</title>
        <authorList>
            <person name="Chen X."/>
        </authorList>
    </citation>
    <scope>NUCLEOTIDE SEQUENCE [LARGE SCALE GENOMIC DNA]</scope>
    <source>
        <strain evidence="3">cv. Shandingzi</strain>
        <tissue evidence="2">Leaves</tissue>
    </source>
</reference>
<proteinExistence type="predicted"/>
<sequence>MLKGLAFGPITQVMSYSRYVVNGRRFCTRASEKTTQDSGVYLEAETSVNGTEEIKKVLYYGVIQEILVMDYYTFRVPIFKCDWANTSNGIKVDDGFTLVNLHRLNQFQNDQFILASHAKQVFYSRESETSDWYVVLKAPPKGFHDLGKFDEDAYMSYAPLDVYKLDDCVGDEDEGYVRADCEAIPV</sequence>
<accession>A0A540L9G5</accession>
<dbReference type="Proteomes" id="UP000315295">
    <property type="component" value="Unassembled WGS sequence"/>
</dbReference>
<comment type="caution">
    <text evidence="2">The sequence shown here is derived from an EMBL/GenBank/DDBJ whole genome shotgun (WGS) entry which is preliminary data.</text>
</comment>
<dbReference type="InterPro" id="IPR025312">
    <property type="entry name" value="DUF4216"/>
</dbReference>
<name>A0A540L9G5_MALBA</name>
<organism evidence="2 3">
    <name type="scientific">Malus baccata</name>
    <name type="common">Siberian crab apple</name>
    <name type="synonym">Pyrus baccata</name>
    <dbReference type="NCBI Taxonomy" id="106549"/>
    <lineage>
        <taxon>Eukaryota</taxon>
        <taxon>Viridiplantae</taxon>
        <taxon>Streptophyta</taxon>
        <taxon>Embryophyta</taxon>
        <taxon>Tracheophyta</taxon>
        <taxon>Spermatophyta</taxon>
        <taxon>Magnoliopsida</taxon>
        <taxon>eudicotyledons</taxon>
        <taxon>Gunneridae</taxon>
        <taxon>Pentapetalae</taxon>
        <taxon>rosids</taxon>
        <taxon>fabids</taxon>
        <taxon>Rosales</taxon>
        <taxon>Rosaceae</taxon>
        <taxon>Amygdaloideae</taxon>
        <taxon>Maleae</taxon>
        <taxon>Malus</taxon>
    </lineage>
</organism>